<evidence type="ECO:0000256" key="2">
    <source>
        <dbReference type="ARBA" id="ARBA00022649"/>
    </source>
</evidence>
<protein>
    <submittedName>
        <fullName evidence="11">Nucleotidyltransferase family protein</fullName>
    </submittedName>
</protein>
<dbReference type="PANTHER" id="PTHR33571:SF12">
    <property type="entry name" value="BSL3053 PROTEIN"/>
    <property type="match status" value="1"/>
</dbReference>
<dbReference type="Pfam" id="PF01909">
    <property type="entry name" value="NTP_transf_2"/>
    <property type="match status" value="1"/>
</dbReference>
<dbReference type="Gene3D" id="3.30.460.10">
    <property type="entry name" value="Beta Polymerase, domain 2"/>
    <property type="match status" value="1"/>
</dbReference>
<accession>A0ABU9D543</accession>
<keyword evidence="3" id="KW-0808">Transferase</keyword>
<dbReference type="InterPro" id="IPR052038">
    <property type="entry name" value="Type-VII_TA_antitoxin"/>
</dbReference>
<comment type="caution">
    <text evidence="11">The sequence shown here is derived from an EMBL/GenBank/DDBJ whole genome shotgun (WGS) entry which is preliminary data.</text>
</comment>
<keyword evidence="2" id="KW-1277">Toxin-antitoxin system</keyword>
<evidence type="ECO:0000256" key="5">
    <source>
        <dbReference type="ARBA" id="ARBA00022723"/>
    </source>
</evidence>
<keyword evidence="12" id="KW-1185">Reference proteome</keyword>
<keyword evidence="8" id="KW-0460">Magnesium</keyword>
<organism evidence="11 12">
    <name type="scientific">Thermithiobacillus plumbiphilus</name>
    <dbReference type="NCBI Taxonomy" id="1729899"/>
    <lineage>
        <taxon>Bacteria</taxon>
        <taxon>Pseudomonadati</taxon>
        <taxon>Pseudomonadota</taxon>
        <taxon>Acidithiobacillia</taxon>
        <taxon>Acidithiobacillales</taxon>
        <taxon>Thermithiobacillaceae</taxon>
        <taxon>Thermithiobacillus</taxon>
    </lineage>
</organism>
<dbReference type="Proteomes" id="UP001446205">
    <property type="component" value="Unassembled WGS sequence"/>
</dbReference>
<feature type="domain" description="Polymerase nucleotidyl transferase" evidence="10">
    <location>
        <begin position="8"/>
        <end position="94"/>
    </location>
</feature>
<comment type="similarity">
    <text evidence="9">Belongs to the MntA antitoxin family.</text>
</comment>
<evidence type="ECO:0000256" key="6">
    <source>
        <dbReference type="ARBA" id="ARBA00022741"/>
    </source>
</evidence>
<keyword evidence="7" id="KW-0067">ATP-binding</keyword>
<name>A0ABU9D543_9PROT</name>
<evidence type="ECO:0000256" key="4">
    <source>
        <dbReference type="ARBA" id="ARBA00022695"/>
    </source>
</evidence>
<sequence length="96" mass="10596">MKPSEALKNHREAVLQIAAGLGARNVRVFGSVLYGKYTDSSDVDLLVDVPRGTTLIDMVRLQNAIQKELGVPVDVLTPLDLSPRFRDQVIQEARPL</sequence>
<evidence type="ECO:0000256" key="7">
    <source>
        <dbReference type="ARBA" id="ARBA00022840"/>
    </source>
</evidence>
<dbReference type="PANTHER" id="PTHR33571">
    <property type="entry name" value="SSL8005 PROTEIN"/>
    <property type="match status" value="1"/>
</dbReference>
<gene>
    <name evidence="11" type="ORF">WOB96_02735</name>
</gene>
<dbReference type="RefSeq" id="WP_341369739.1">
    <property type="nucleotide sequence ID" value="NZ_JBBPCO010000002.1"/>
</dbReference>
<dbReference type="SUPFAM" id="SSF81301">
    <property type="entry name" value="Nucleotidyltransferase"/>
    <property type="match status" value="1"/>
</dbReference>
<keyword evidence="4" id="KW-0548">Nucleotidyltransferase</keyword>
<dbReference type="CDD" id="cd05403">
    <property type="entry name" value="NT_KNTase_like"/>
    <property type="match status" value="1"/>
</dbReference>
<evidence type="ECO:0000256" key="9">
    <source>
        <dbReference type="ARBA" id="ARBA00038276"/>
    </source>
</evidence>
<evidence type="ECO:0000256" key="3">
    <source>
        <dbReference type="ARBA" id="ARBA00022679"/>
    </source>
</evidence>
<evidence type="ECO:0000313" key="12">
    <source>
        <dbReference type="Proteomes" id="UP001446205"/>
    </source>
</evidence>
<dbReference type="EMBL" id="JBBPCO010000002">
    <property type="protein sequence ID" value="MEK8088673.1"/>
    <property type="molecule type" value="Genomic_DNA"/>
</dbReference>
<dbReference type="InterPro" id="IPR043519">
    <property type="entry name" value="NT_sf"/>
</dbReference>
<keyword evidence="5" id="KW-0479">Metal-binding</keyword>
<evidence type="ECO:0000256" key="1">
    <source>
        <dbReference type="ARBA" id="ARBA00001946"/>
    </source>
</evidence>
<evidence type="ECO:0000256" key="8">
    <source>
        <dbReference type="ARBA" id="ARBA00022842"/>
    </source>
</evidence>
<dbReference type="InterPro" id="IPR002934">
    <property type="entry name" value="Polymerase_NTP_transf_dom"/>
</dbReference>
<comment type="cofactor">
    <cofactor evidence="1">
        <name>Mg(2+)</name>
        <dbReference type="ChEBI" id="CHEBI:18420"/>
    </cofactor>
</comment>
<evidence type="ECO:0000259" key="10">
    <source>
        <dbReference type="Pfam" id="PF01909"/>
    </source>
</evidence>
<keyword evidence="6" id="KW-0547">Nucleotide-binding</keyword>
<proteinExistence type="inferred from homology"/>
<reference evidence="11 12" key="1">
    <citation type="submission" date="2024-04" db="EMBL/GenBank/DDBJ databases">
        <authorList>
            <person name="Abashina T."/>
            <person name="Shaikin A."/>
        </authorList>
    </citation>
    <scope>NUCLEOTIDE SEQUENCE [LARGE SCALE GENOMIC DNA]</scope>
    <source>
        <strain evidence="11 12">AAFK</strain>
    </source>
</reference>
<evidence type="ECO:0000313" key="11">
    <source>
        <dbReference type="EMBL" id="MEK8088673.1"/>
    </source>
</evidence>